<comment type="caution">
    <text evidence="1">The sequence shown here is derived from an EMBL/GenBank/DDBJ whole genome shotgun (WGS) entry which is preliminary data.</text>
</comment>
<reference evidence="1 2" key="1">
    <citation type="journal article" date="2016" name="Nat. Commun.">
        <title>Thousands of microbial genomes shed light on interconnected biogeochemical processes in an aquifer system.</title>
        <authorList>
            <person name="Anantharaman K."/>
            <person name="Brown C.T."/>
            <person name="Hug L.A."/>
            <person name="Sharon I."/>
            <person name="Castelle C.J."/>
            <person name="Probst A.J."/>
            <person name="Thomas B.C."/>
            <person name="Singh A."/>
            <person name="Wilkins M.J."/>
            <person name="Karaoz U."/>
            <person name="Brodie E.L."/>
            <person name="Williams K.H."/>
            <person name="Hubbard S.S."/>
            <person name="Banfield J.F."/>
        </authorList>
    </citation>
    <scope>NUCLEOTIDE SEQUENCE [LARGE SCALE GENOMIC DNA]</scope>
</reference>
<dbReference type="InterPro" id="IPR006059">
    <property type="entry name" value="SBP"/>
</dbReference>
<dbReference type="EMBL" id="META01000003">
    <property type="protein sequence ID" value="OGB74286.1"/>
    <property type="molecule type" value="Genomic_DNA"/>
</dbReference>
<dbReference type="Proteomes" id="UP000176651">
    <property type="component" value="Unassembled WGS sequence"/>
</dbReference>
<name>A0A1F4NSE1_UNCK3</name>
<dbReference type="SUPFAM" id="SSF53850">
    <property type="entry name" value="Periplasmic binding protein-like II"/>
    <property type="match status" value="1"/>
</dbReference>
<dbReference type="InterPro" id="IPR050490">
    <property type="entry name" value="Bact_solute-bd_prot1"/>
</dbReference>
<gene>
    <name evidence="1" type="ORF">A2V68_00805</name>
</gene>
<dbReference type="STRING" id="1798535.A2V68_00805"/>
<sequence length="447" mass="51297">MKNLARYTALGLAIAVILGAASCGRRSDSGDKIEFETKQEVVLQYDRLWDEDDVLDEIIQEYQDEHPNVSIIVRKVNLKPEETIYDYQKDLIKQIADGAGPDMFMIHSDWLPYHKNQIAPMPSALMEPDQYAQNFPQVAVEDFIDSNKIYAIPYYVDNLMLFYNTRIFDDLRIRKPPRTWQEVVDLIPKLTKYGPNDTIIQSALPLGVADGIPRFAEILATLIMQYGGEMTTADHAKATFDLPAPDSNPPYFSGKEALSFYTSFANPSSSTYTYTDAKNRDGSRQFPIDIQAFMDEKAAMFIGYSYHVEDIKKFAPGLRFETAPLPQLRLENPTVIANYWGETVSKNSKYPNEAWDFINFVAQRRNIDKYTRAAKHVPALKEKRESYVSRQYYGPIAQQIDYSRSWYRQNTPEIEAIFERMVDSVLHYDVDPSTAINTAVRDINNLI</sequence>
<dbReference type="AlphaFoldDB" id="A0A1F4NSE1"/>
<organism evidence="1 2">
    <name type="scientific">candidate division Kazan bacterium RBG_13_50_9</name>
    <dbReference type="NCBI Taxonomy" id="1798535"/>
    <lineage>
        <taxon>Bacteria</taxon>
        <taxon>Bacteria division Kazan-3B-28</taxon>
    </lineage>
</organism>
<dbReference type="PROSITE" id="PS51257">
    <property type="entry name" value="PROKAR_LIPOPROTEIN"/>
    <property type="match status" value="1"/>
</dbReference>
<dbReference type="Pfam" id="PF13416">
    <property type="entry name" value="SBP_bac_8"/>
    <property type="match status" value="1"/>
</dbReference>
<dbReference type="PANTHER" id="PTHR43649">
    <property type="entry name" value="ARABINOSE-BINDING PROTEIN-RELATED"/>
    <property type="match status" value="1"/>
</dbReference>
<evidence type="ECO:0008006" key="3">
    <source>
        <dbReference type="Google" id="ProtNLM"/>
    </source>
</evidence>
<dbReference type="Gene3D" id="3.40.190.10">
    <property type="entry name" value="Periplasmic binding protein-like II"/>
    <property type="match status" value="1"/>
</dbReference>
<evidence type="ECO:0000313" key="2">
    <source>
        <dbReference type="Proteomes" id="UP000176651"/>
    </source>
</evidence>
<evidence type="ECO:0000313" key="1">
    <source>
        <dbReference type="EMBL" id="OGB74286.1"/>
    </source>
</evidence>
<protein>
    <recommendedName>
        <fullName evidence="3">ABC transporter substrate-binding protein</fullName>
    </recommendedName>
</protein>
<accession>A0A1F4NSE1</accession>
<dbReference type="PANTHER" id="PTHR43649:SF12">
    <property type="entry name" value="DIACETYLCHITOBIOSE BINDING PROTEIN DASA"/>
    <property type="match status" value="1"/>
</dbReference>
<proteinExistence type="predicted"/>